<gene>
    <name evidence="1" type="ORF">HBF25_03130</name>
</gene>
<name>A0A7X5U7U7_9GAMM</name>
<evidence type="ECO:0000313" key="1">
    <source>
        <dbReference type="EMBL" id="NII05380.1"/>
    </source>
</evidence>
<sequence length="196" mass="20462">MRLITREEANQVGGGITKIPVTTLPPTGVTGYYTAPLNPGEIIVGNYHQPGIGGSMTGRSSSPFGSTNPESAKLYLPYHSPDGLTYNPDVFSGLTISADMSGTNLVASASLSSSISTHAFNVTLSGTLDPASGSVSTAINGSYTHNGVEATFHFDQAVLKGATQFTFGPHNEYYLGLLIEKKADKGWDGMLTLGAK</sequence>
<keyword evidence="2" id="KW-1185">Reference proteome</keyword>
<dbReference type="RefSeq" id="WP_166946495.1">
    <property type="nucleotide sequence ID" value="NZ_JAARLZ010000002.1"/>
</dbReference>
<reference evidence="1 2" key="1">
    <citation type="submission" date="2020-03" db="EMBL/GenBank/DDBJ databases">
        <authorList>
            <person name="Lai Q."/>
        </authorList>
    </citation>
    <scope>NUCLEOTIDE SEQUENCE [LARGE SCALE GENOMIC DNA]</scope>
    <source>
        <strain evidence="1 2">CCUG 25036</strain>
    </source>
</reference>
<evidence type="ECO:0000313" key="2">
    <source>
        <dbReference type="Proteomes" id="UP000490980"/>
    </source>
</evidence>
<dbReference type="EMBL" id="JAARLZ010000002">
    <property type="protein sequence ID" value="NII05380.1"/>
    <property type="molecule type" value="Genomic_DNA"/>
</dbReference>
<protein>
    <submittedName>
        <fullName evidence="1">Uncharacterized protein</fullName>
    </submittedName>
</protein>
<accession>A0A7X5U7U7</accession>
<dbReference type="Proteomes" id="UP000490980">
    <property type="component" value="Unassembled WGS sequence"/>
</dbReference>
<dbReference type="AlphaFoldDB" id="A0A7X5U7U7"/>
<comment type="caution">
    <text evidence="1">The sequence shown here is derived from an EMBL/GenBank/DDBJ whole genome shotgun (WGS) entry which is preliminary data.</text>
</comment>
<proteinExistence type="predicted"/>
<organism evidence="1 2">
    <name type="scientific">Luteibacter anthropi</name>
    <dbReference type="NCBI Taxonomy" id="564369"/>
    <lineage>
        <taxon>Bacteria</taxon>
        <taxon>Pseudomonadati</taxon>
        <taxon>Pseudomonadota</taxon>
        <taxon>Gammaproteobacteria</taxon>
        <taxon>Lysobacterales</taxon>
        <taxon>Rhodanobacteraceae</taxon>
        <taxon>Luteibacter</taxon>
    </lineage>
</organism>